<gene>
    <name evidence="4" type="ORF">ACFFVB_16290</name>
</gene>
<dbReference type="SUPFAM" id="SSF48208">
    <property type="entry name" value="Six-hairpin glycosidases"/>
    <property type="match status" value="1"/>
</dbReference>
<dbReference type="InterPro" id="IPR013780">
    <property type="entry name" value="Glyco_hydro_b"/>
</dbReference>
<dbReference type="InterPro" id="IPR016518">
    <property type="entry name" value="Alpha-L-fucosidase"/>
</dbReference>
<dbReference type="Pfam" id="PF14498">
    <property type="entry name" value="Glyco_hyd_65N_2"/>
    <property type="match status" value="1"/>
</dbReference>
<accession>A0ABV5F5J3</accession>
<protein>
    <submittedName>
        <fullName evidence="4">Glycoside hydrolase N-terminal domain-containing protein</fullName>
    </submittedName>
</protein>
<feature type="domain" description="Glycosyl hydrolase family 95 catalytic" evidence="3">
    <location>
        <begin position="313"/>
        <end position="724"/>
    </location>
</feature>
<proteinExistence type="predicted"/>
<evidence type="ECO:0000313" key="4">
    <source>
        <dbReference type="EMBL" id="MFB9054649.1"/>
    </source>
</evidence>
<reference evidence="4 5" key="1">
    <citation type="submission" date="2024-09" db="EMBL/GenBank/DDBJ databases">
        <authorList>
            <person name="Sun Q."/>
            <person name="Mori K."/>
        </authorList>
    </citation>
    <scope>NUCLEOTIDE SEQUENCE [LARGE SCALE GENOMIC DNA]</scope>
    <source>
        <strain evidence="4 5">CECT 8286</strain>
    </source>
</reference>
<dbReference type="InterPro" id="IPR049053">
    <property type="entry name" value="AFCA-like_C"/>
</dbReference>
<evidence type="ECO:0000259" key="1">
    <source>
        <dbReference type="Pfam" id="PF14498"/>
    </source>
</evidence>
<dbReference type="Gene3D" id="2.60.40.1180">
    <property type="entry name" value="Golgi alpha-mannosidase II"/>
    <property type="match status" value="1"/>
</dbReference>
<dbReference type="RefSeq" id="WP_382384289.1">
    <property type="nucleotide sequence ID" value="NZ_JBHMEZ010000029.1"/>
</dbReference>
<dbReference type="InterPro" id="IPR008928">
    <property type="entry name" value="6-hairpin_glycosidase_sf"/>
</dbReference>
<feature type="domain" description="Glycosyl hydrolase family 95 N-terminal" evidence="1">
    <location>
        <begin position="38"/>
        <end position="286"/>
    </location>
</feature>
<dbReference type="InterPro" id="IPR054363">
    <property type="entry name" value="GH95_cat"/>
</dbReference>
<name>A0ABV5F5J3_9FLAO</name>
<dbReference type="Proteomes" id="UP001589605">
    <property type="component" value="Unassembled WGS sequence"/>
</dbReference>
<feature type="domain" description="Alpha fucosidase A-like C-terminal" evidence="2">
    <location>
        <begin position="737"/>
        <end position="791"/>
    </location>
</feature>
<dbReference type="PIRSF" id="PIRSF007663">
    <property type="entry name" value="UCP007663"/>
    <property type="match status" value="1"/>
</dbReference>
<keyword evidence="4" id="KW-0378">Hydrolase</keyword>
<organism evidence="4 5">
    <name type="scientific">Formosa undariae</name>
    <dbReference type="NCBI Taxonomy" id="1325436"/>
    <lineage>
        <taxon>Bacteria</taxon>
        <taxon>Pseudomonadati</taxon>
        <taxon>Bacteroidota</taxon>
        <taxon>Flavobacteriia</taxon>
        <taxon>Flavobacteriales</taxon>
        <taxon>Flavobacteriaceae</taxon>
        <taxon>Formosa</taxon>
    </lineage>
</organism>
<dbReference type="Gene3D" id="2.70.98.50">
    <property type="entry name" value="putative glycoside hydrolase family protein from bacillus halodurans"/>
    <property type="match status" value="1"/>
</dbReference>
<dbReference type="PROSITE" id="PS51257">
    <property type="entry name" value="PROKAR_LIPOPROTEIN"/>
    <property type="match status" value="1"/>
</dbReference>
<comment type="caution">
    <text evidence="4">The sequence shown here is derived from an EMBL/GenBank/DDBJ whole genome shotgun (WGS) entry which is preliminary data.</text>
</comment>
<dbReference type="InterPro" id="IPR027414">
    <property type="entry name" value="GH95_N_dom"/>
</dbReference>
<dbReference type="EMBL" id="JBHMEZ010000029">
    <property type="protein sequence ID" value="MFB9054649.1"/>
    <property type="molecule type" value="Genomic_DNA"/>
</dbReference>
<dbReference type="Pfam" id="PF21307">
    <property type="entry name" value="Glyco_hydro_95_C"/>
    <property type="match status" value="1"/>
</dbReference>
<evidence type="ECO:0000259" key="3">
    <source>
        <dbReference type="Pfam" id="PF22124"/>
    </source>
</evidence>
<dbReference type="PANTHER" id="PTHR31084:SF0">
    <property type="entry name" value="ALPHA-L-FUCOSIDASE 2"/>
    <property type="match status" value="1"/>
</dbReference>
<evidence type="ECO:0000259" key="2">
    <source>
        <dbReference type="Pfam" id="PF21307"/>
    </source>
</evidence>
<evidence type="ECO:0000313" key="5">
    <source>
        <dbReference type="Proteomes" id="UP001589605"/>
    </source>
</evidence>
<dbReference type="PANTHER" id="PTHR31084">
    <property type="entry name" value="ALPHA-L-FUCOSIDASE 2"/>
    <property type="match status" value="1"/>
</dbReference>
<sequence>MKSLKLFTFTIVMSQLVLGCKSNAVVEDQNTTSAVNTIWYDTPAKKWTDAFPIGNGKLAAMTFGGTDVAKFQLNEESLWAGVPENPYAEDFREKLTTVQNLILEGKSMEANKFGLANLTAGPASFRSYEPLGDLLIDFDNKSEVSNYKRALDMSTGLSTVTYDINGSTITQEAFISAIDNVLCIRISSTGKDKLNFSIALQRPKDVTISALPNGSIHMDGQIVDIEAPEARDENAGGSGKGGAHMRFAARLNTTVNGGTITAENEKLKVSNANEVVLKYTAATDYNLELLNFDRSIDPVAKAEKVLEAASTKSWNDIKGAHTQEHAAMFNRVSLEMGDPTLDSLSLDVRLKNYKNGTVDSGLEAHLFQFGRYLLMGSSRANSVLPANLQGKWSERMWAPWEADYHLNVNLQMNYWAADVANVSETMDPLITWFKKIVDVSKPYAKEMYGSNGWFSHHASNPFGRVTPSASTLSSQFNNGVLDPLPGAWMVMSLWDHYEYTQDEVFLKEELYPMLSGASEFILDVLVKDKDGVLHFLPSSSPENQYLDPSTNEMLRITSTSTYHLSIIKAVFGATQEAGSIINTNDDIQKRIVEAQKALPDFPISEKNGRMMEWRQDLKEKEPGHRHLSHMLGLHPFSIITEETPELYEAVRTSLAWREENGQGGMGWAYAHGLLMHARLLEGEKAHKNLVTLLSKGRKNSLMNTIGPFQIDGNLGATAGVSEMLLQSHLKDENGNFILHLLPAIPEQWSEGKVTGLHARGDFELDMDWSKDNLIVTISSEKGGSCKVRALGSTKDVVLKAGEQRELIF</sequence>
<keyword evidence="5" id="KW-1185">Reference proteome</keyword>
<dbReference type="GO" id="GO:0016787">
    <property type="term" value="F:hydrolase activity"/>
    <property type="evidence" value="ECO:0007669"/>
    <property type="project" value="UniProtKB-KW"/>
</dbReference>
<dbReference type="Pfam" id="PF22124">
    <property type="entry name" value="Glyco_hydro_95_cat"/>
    <property type="match status" value="1"/>
</dbReference>